<accession>A0ACB8VNX2</accession>
<evidence type="ECO:0000313" key="2">
    <source>
        <dbReference type="Proteomes" id="UP000831701"/>
    </source>
</evidence>
<organism evidence="1 2">
    <name type="scientific">Scortum barcoo</name>
    <name type="common">barcoo grunter</name>
    <dbReference type="NCBI Taxonomy" id="214431"/>
    <lineage>
        <taxon>Eukaryota</taxon>
        <taxon>Metazoa</taxon>
        <taxon>Chordata</taxon>
        <taxon>Craniata</taxon>
        <taxon>Vertebrata</taxon>
        <taxon>Euteleostomi</taxon>
        <taxon>Actinopterygii</taxon>
        <taxon>Neopterygii</taxon>
        <taxon>Teleostei</taxon>
        <taxon>Neoteleostei</taxon>
        <taxon>Acanthomorphata</taxon>
        <taxon>Eupercaria</taxon>
        <taxon>Centrarchiformes</taxon>
        <taxon>Terapontoidei</taxon>
        <taxon>Terapontidae</taxon>
        <taxon>Scortum</taxon>
    </lineage>
</organism>
<name>A0ACB8VNX2_9TELE</name>
<protein>
    <submittedName>
        <fullName evidence="1">Uncharacterized protein</fullName>
    </submittedName>
</protein>
<reference evidence="1" key="1">
    <citation type="submission" date="2022-04" db="EMBL/GenBank/DDBJ databases">
        <title>Jade perch genome.</title>
        <authorList>
            <person name="Chao B."/>
        </authorList>
    </citation>
    <scope>NUCLEOTIDE SEQUENCE</scope>
    <source>
        <strain evidence="1">CB-2022</strain>
    </source>
</reference>
<sequence>MSDALVASEVSPGGLADPGRVSVSAGSARPSEAAEPKSRSKRCTCYSYKDKECVYYCHLDIIWINTPERTVPYGMSSYRGPQRVRRAASGQAAEREGATTQRCVCAALDSDPECQDFCLSRSVHSHSRRELWSLTLPTFLSFITLGACSIRPSGFKNSSRFDTDPWRLSPFCSPLKVVISMMIRCFNLATGSRTEGMTTAGGRIGGGDAGNKPTLVGRKSSDQKLAGRKLRVAGQTGTVGPLEDVRPQGRRNEESILRTSAGPGLTFLCSLDPLFYLPCERSDEMRGGDDSVRTWGNIFVPLELAGQCVRLDVVGPRPGTECFIGRPPKCHLGGCQCSERGRHSAVAPDKPPVEVGEPREGVVEEAAHEDDSPVLPPLLVLFSSGDEVACLSTVEAEVTLVTVCALLWAESGATNLHGLWLPRVAVGGSLLHGCGRARSKRGGLVSWNLMSLPTASWSPTNSSSFDELVKLATRIDGRIQARRRERRQLKAVEDVLLGSSPQEEFEAIRPGRLQTSCPHISCDEGPGETGLSPAEATGRPQFVRLGSVLSDVVVSNTGTVLSPFLFTLYTTDFQYNSESCHLQKFSDDSAVVGCIREGEEGLQSISMTTETALAGELKSAMEGDARRTNQVPEDHGEADDSSEKTPSKASKSPQKTTKRPKTVPVKVILLDGSDYEAAVEKFAKGQTLLDMVCGHLNLLERDYFGLTFQDTDNSKNWLDPSKEIKKQIRVGSWTFGFSVKFYPPDPSVLIEDITRYYLCLQLRDDILSGRLPCSFVTHALLGSYTVQAELGDYEPEEHGPDYVSDFRFAPNQTRELEERVMELHHNYRGMSPAEAEVNFLENAKKLSMYGVDLHHAKDSEGIDIMLGVSANGLLIYRDRLRINRFAWPKILKISYKRSNFYIKIRPGEYEQFESTIGFKLPNHRASKRLWKVCIEHHTFFRLVSPEPPPKGFLVIGSKFRYSGRTQAQTRQASALIDRPAPQFDRSVSKRYMLPRSIDGASALGDSMDQLSQRSSSERTQFMSREDLDQEGSLDLDHDHYHYQDQDQDQYTDQELEQHEVQNQDQVQKHAQGASISTPTKTLELKDEEAGSPVDSKPEQFLDKPEDVLQKHQASINELKRALRQPNSKMAQREKRISSATPPGGTPERKPATGDAKLIDKQDAYEGALDSYSKLEKSKTSPMGRDTFSVTPWTEANINNWQTPRDSIKTRPGTSTKKETDFRATGPADVNSVDDTVATNGHHESVLARNALQENGYGSPPDKQRSAMISGDMRRCQYERGMHRERPTNFQTPVAVDSLPKGRAESDARHCEMWKIKDLSPEGARDCNKTGDSDLEVTKIVPLKPQRSKKSLNKENKGVVNSQTQSQSDRGISGVTGDVQMTKSKDGSREAGRRADDNATPQSAADVVKGNAGASKYHGEAAAPYQQQTQLHQQIKKESFGQQELRDCRGTAGQSQWTRGGLHEDHFQNDAEFKDNFVSGCKFPTAPPRTLPLKTQWSRDRQSNVDNSHIHHRTSGQESAKRKQAETPPTPAIHEEPLNEASREPWERRLGSVSEDDQDHEILYLKETHLGIERKCSSITVSSTSSLEAEVDFTVLTDLQTGMEEFSRGMSELGDRDLSPDGGLCFSIDLLQQQGPSEPPPPLVSAPLSRGQASSSPPAKHIQPEEVRPEVKRPDVQPVVPKKPKRSVPVSSSVDRESHREAGRVPAVTPLSREASDVMPTPAVRKTDVRTETQPNGSEVTTTIVEFTDQDQGITGLSEMSYTTRQSVSPVHMGSLGREASGSPILSTENVTSATTHVTKTVKGGYSETRIEKRIIITGDDDVDQEQALAIAIQEAKQQHPDMQVTKAVVVRETESSTEDRHSASES</sequence>
<dbReference type="EMBL" id="CM041549">
    <property type="protein sequence ID" value="KAI3357317.1"/>
    <property type="molecule type" value="Genomic_DNA"/>
</dbReference>
<comment type="caution">
    <text evidence="1">The sequence shown here is derived from an EMBL/GenBank/DDBJ whole genome shotgun (WGS) entry which is preliminary data.</text>
</comment>
<dbReference type="Proteomes" id="UP000831701">
    <property type="component" value="Chromosome 19"/>
</dbReference>
<evidence type="ECO:0000313" key="1">
    <source>
        <dbReference type="EMBL" id="KAI3357317.1"/>
    </source>
</evidence>
<keyword evidence="2" id="KW-1185">Reference proteome</keyword>
<proteinExistence type="predicted"/>
<gene>
    <name evidence="1" type="ORF">L3Q82_015768</name>
</gene>